<organism evidence="6">
    <name type="scientific">hydrothermal vent metagenome</name>
    <dbReference type="NCBI Taxonomy" id="652676"/>
    <lineage>
        <taxon>unclassified sequences</taxon>
        <taxon>metagenomes</taxon>
        <taxon>ecological metagenomes</taxon>
    </lineage>
</organism>
<dbReference type="PANTHER" id="PTHR43191">
    <property type="entry name" value="RRNA METHYLTRANSFERASE 3"/>
    <property type="match status" value="1"/>
</dbReference>
<dbReference type="GO" id="GO:0003723">
    <property type="term" value="F:RNA binding"/>
    <property type="evidence" value="ECO:0007669"/>
    <property type="project" value="InterPro"/>
</dbReference>
<dbReference type="GO" id="GO:0008173">
    <property type="term" value="F:RNA methyltransferase activity"/>
    <property type="evidence" value="ECO:0007669"/>
    <property type="project" value="InterPro"/>
</dbReference>
<sequence length="252" mass="26162">MRPALTSTKNPIVQDARRLHAAKERHRSGRILIEGPTLVAEAVKSGIEFLTLFIADGEQDDSGSFMDSGVSVVPVSEHVLAAIGTTVNPRAPIGIARRPVASSKLGAVDCLVLHDVQEPGNAGTMARTAVALGLHPVSVGGSVDMWSPKTLRAGAGAQFGDVPHVVASIEELRSAGLYTVALVVSGGESLDVLDSRGPVAIVVGNEAKGLARATVDSCDTTVTLDMAGRFESLNAATAASIAMWERARRRPG</sequence>
<dbReference type="InterPro" id="IPR029028">
    <property type="entry name" value="Alpha/beta_knot_MTases"/>
</dbReference>
<dbReference type="GO" id="GO:0006396">
    <property type="term" value="P:RNA processing"/>
    <property type="evidence" value="ECO:0007669"/>
    <property type="project" value="InterPro"/>
</dbReference>
<reference evidence="6" key="1">
    <citation type="submission" date="2018-06" db="EMBL/GenBank/DDBJ databases">
        <authorList>
            <person name="Zhirakovskaya E."/>
        </authorList>
    </citation>
    <scope>NUCLEOTIDE SEQUENCE</scope>
</reference>
<accession>A0A3B0SNC8</accession>
<dbReference type="InterPro" id="IPR001537">
    <property type="entry name" value="SpoU_MeTrfase"/>
</dbReference>
<dbReference type="GO" id="GO:0032259">
    <property type="term" value="P:methylation"/>
    <property type="evidence" value="ECO:0007669"/>
    <property type="project" value="UniProtKB-KW"/>
</dbReference>
<name>A0A3B0SNC8_9ZZZZ</name>
<dbReference type="InterPro" id="IPR029026">
    <property type="entry name" value="tRNA_m1G_MTases_N"/>
</dbReference>
<evidence type="ECO:0000259" key="5">
    <source>
        <dbReference type="Pfam" id="PF22435"/>
    </source>
</evidence>
<dbReference type="InterPro" id="IPR053888">
    <property type="entry name" value="MRM3-like_sub_bind"/>
</dbReference>
<gene>
    <name evidence="6" type="ORF">MNBD_ACTINO02-2960</name>
</gene>
<dbReference type="InterPro" id="IPR029064">
    <property type="entry name" value="Ribosomal_eL30-like_sf"/>
</dbReference>
<dbReference type="Gene3D" id="3.30.1330.30">
    <property type="match status" value="1"/>
</dbReference>
<evidence type="ECO:0000259" key="4">
    <source>
        <dbReference type="Pfam" id="PF00588"/>
    </source>
</evidence>
<dbReference type="SUPFAM" id="SSF55315">
    <property type="entry name" value="L30e-like"/>
    <property type="match status" value="1"/>
</dbReference>
<dbReference type="PANTHER" id="PTHR43191:SF2">
    <property type="entry name" value="RRNA METHYLTRANSFERASE 3, MITOCHONDRIAL"/>
    <property type="match status" value="1"/>
</dbReference>
<proteinExistence type="inferred from homology"/>
<comment type="similarity">
    <text evidence="1">Belongs to the class IV-like SAM-binding methyltransferase superfamily. RNA methyltransferase TrmH family.</text>
</comment>
<feature type="domain" description="tRNA/rRNA methyltransferase SpoU type" evidence="4">
    <location>
        <begin position="111"/>
        <end position="244"/>
    </location>
</feature>
<evidence type="ECO:0000256" key="1">
    <source>
        <dbReference type="ARBA" id="ARBA00007228"/>
    </source>
</evidence>
<dbReference type="Pfam" id="PF22435">
    <property type="entry name" value="MRM3-like_sub_bind"/>
    <property type="match status" value="1"/>
</dbReference>
<keyword evidence="2 6" id="KW-0489">Methyltransferase</keyword>
<protein>
    <submittedName>
        <fullName evidence="6">FIG011178: rRNA methylase</fullName>
    </submittedName>
</protein>
<dbReference type="SUPFAM" id="SSF75217">
    <property type="entry name" value="alpha/beta knot"/>
    <property type="match status" value="1"/>
</dbReference>
<evidence type="ECO:0000313" key="6">
    <source>
        <dbReference type="EMBL" id="VAW02497.1"/>
    </source>
</evidence>
<dbReference type="InterPro" id="IPR051259">
    <property type="entry name" value="rRNA_Methyltransferase"/>
</dbReference>
<evidence type="ECO:0000256" key="2">
    <source>
        <dbReference type="ARBA" id="ARBA00022603"/>
    </source>
</evidence>
<dbReference type="Gene3D" id="3.40.1280.10">
    <property type="match status" value="1"/>
</dbReference>
<dbReference type="CDD" id="cd18095">
    <property type="entry name" value="SpoU-like_rRNA-MTase"/>
    <property type="match status" value="1"/>
</dbReference>
<dbReference type="EMBL" id="UOEK01000234">
    <property type="protein sequence ID" value="VAW02497.1"/>
    <property type="molecule type" value="Genomic_DNA"/>
</dbReference>
<dbReference type="Pfam" id="PF00588">
    <property type="entry name" value="SpoU_methylase"/>
    <property type="match status" value="1"/>
</dbReference>
<feature type="domain" description="MRM3-like substrate binding" evidence="5">
    <location>
        <begin position="10"/>
        <end position="90"/>
    </location>
</feature>
<dbReference type="AlphaFoldDB" id="A0A3B0SNC8"/>
<evidence type="ECO:0000256" key="3">
    <source>
        <dbReference type="ARBA" id="ARBA00022679"/>
    </source>
</evidence>
<keyword evidence="3" id="KW-0808">Transferase</keyword>